<evidence type="ECO:0000256" key="1">
    <source>
        <dbReference type="ARBA" id="ARBA00008140"/>
    </source>
</evidence>
<dbReference type="GO" id="GO:0101005">
    <property type="term" value="F:deubiquitinase activity"/>
    <property type="evidence" value="ECO:0007669"/>
    <property type="project" value="TreeGrafter"/>
</dbReference>
<dbReference type="Gene3D" id="3.90.1720.30">
    <property type="entry name" value="PPPDE domains"/>
    <property type="match status" value="1"/>
</dbReference>
<dbReference type="PROSITE" id="PS51858">
    <property type="entry name" value="PPPDE"/>
    <property type="match status" value="1"/>
</dbReference>
<gene>
    <name evidence="5" type="ORF">SNEC2469_LOCUS3765</name>
</gene>
<dbReference type="EMBL" id="CAJNJA010008158">
    <property type="protein sequence ID" value="CAE7233525.1"/>
    <property type="molecule type" value="Genomic_DNA"/>
</dbReference>
<evidence type="ECO:0000313" key="6">
    <source>
        <dbReference type="Proteomes" id="UP000601435"/>
    </source>
</evidence>
<dbReference type="OrthoDB" id="412286at2759"/>
<dbReference type="InterPro" id="IPR042266">
    <property type="entry name" value="PPPDE_sf"/>
</dbReference>
<accession>A0A812KU44</accession>
<feature type="non-terminal residue" evidence="5">
    <location>
        <position position="165"/>
    </location>
</feature>
<comment type="caution">
    <text evidence="5">The sequence shown here is derived from an EMBL/GenBank/DDBJ whole genome shotgun (WGS) entry which is preliminary data.</text>
</comment>
<keyword evidence="6" id="KW-1185">Reference proteome</keyword>
<dbReference type="SMART" id="SM01179">
    <property type="entry name" value="DUF862"/>
    <property type="match status" value="1"/>
</dbReference>
<evidence type="ECO:0000256" key="2">
    <source>
        <dbReference type="ARBA" id="ARBA00022670"/>
    </source>
</evidence>
<comment type="similarity">
    <text evidence="1">Belongs to the DeSI family.</text>
</comment>
<dbReference type="Pfam" id="PF05903">
    <property type="entry name" value="Peptidase_C97"/>
    <property type="match status" value="1"/>
</dbReference>
<dbReference type="PANTHER" id="PTHR12378">
    <property type="entry name" value="DESUMOYLATING ISOPEPTIDASE"/>
    <property type="match status" value="1"/>
</dbReference>
<sequence>VFLHVYDVSQEEGIQKINRVLAHKHSPLKFGGVFHAGVEVNGLEWCFGYSGSETHPGVACVEPRGHPQHHYRQTVAMGYTRLSGEEVADIVTQLLEEYPGQDYDLLRRNCCHFADDFARRLGVGGIPGWVMRLAKVGAGVEAMIASAPKPIRQRFGFLTGEEDSD</sequence>
<feature type="domain" description="PPPDE" evidence="4">
    <location>
        <begin position="1"/>
        <end position="144"/>
    </location>
</feature>
<evidence type="ECO:0000256" key="3">
    <source>
        <dbReference type="ARBA" id="ARBA00022801"/>
    </source>
</evidence>
<dbReference type="Proteomes" id="UP000601435">
    <property type="component" value="Unassembled WGS sequence"/>
</dbReference>
<proteinExistence type="inferred from homology"/>
<keyword evidence="3" id="KW-0378">Hydrolase</keyword>
<organism evidence="5 6">
    <name type="scientific">Symbiodinium necroappetens</name>
    <dbReference type="NCBI Taxonomy" id="1628268"/>
    <lineage>
        <taxon>Eukaryota</taxon>
        <taxon>Sar</taxon>
        <taxon>Alveolata</taxon>
        <taxon>Dinophyceae</taxon>
        <taxon>Suessiales</taxon>
        <taxon>Symbiodiniaceae</taxon>
        <taxon>Symbiodinium</taxon>
    </lineage>
</organism>
<dbReference type="PANTHER" id="PTHR12378:SF9">
    <property type="entry name" value="OS06G0107000 PROTEIN"/>
    <property type="match status" value="1"/>
</dbReference>
<evidence type="ECO:0000313" key="5">
    <source>
        <dbReference type="EMBL" id="CAE7233525.1"/>
    </source>
</evidence>
<keyword evidence="2" id="KW-0645">Protease</keyword>
<dbReference type="InterPro" id="IPR008580">
    <property type="entry name" value="PPPDE_dom"/>
</dbReference>
<reference evidence="5" key="1">
    <citation type="submission" date="2021-02" db="EMBL/GenBank/DDBJ databases">
        <authorList>
            <person name="Dougan E. K."/>
            <person name="Rhodes N."/>
            <person name="Thang M."/>
            <person name="Chan C."/>
        </authorList>
    </citation>
    <scope>NUCLEOTIDE SEQUENCE</scope>
</reference>
<dbReference type="GO" id="GO:0006508">
    <property type="term" value="P:proteolysis"/>
    <property type="evidence" value="ECO:0007669"/>
    <property type="project" value="UniProtKB-KW"/>
</dbReference>
<name>A0A812KU44_9DINO</name>
<dbReference type="AlphaFoldDB" id="A0A812KU44"/>
<dbReference type="GO" id="GO:0016579">
    <property type="term" value="P:protein deubiquitination"/>
    <property type="evidence" value="ECO:0007669"/>
    <property type="project" value="TreeGrafter"/>
</dbReference>
<protein>
    <recommendedName>
        <fullName evidence="4">PPPDE domain-containing protein</fullName>
    </recommendedName>
</protein>
<evidence type="ECO:0000259" key="4">
    <source>
        <dbReference type="PROSITE" id="PS51858"/>
    </source>
</evidence>